<evidence type="ECO:0000313" key="5">
    <source>
        <dbReference type="Proteomes" id="UP000306584"/>
    </source>
</evidence>
<feature type="compositionally biased region" description="Polar residues" evidence="2">
    <location>
        <begin position="923"/>
        <end position="937"/>
    </location>
</feature>
<evidence type="ECO:0000256" key="2">
    <source>
        <dbReference type="SAM" id="MobiDB-lite"/>
    </source>
</evidence>
<reference evidence="4 5" key="1">
    <citation type="submission" date="2018-10" db="EMBL/GenBank/DDBJ databases">
        <title>Fifty Aureobasidium pullulans genomes reveal a recombining polyextremotolerant generalist.</title>
        <authorList>
            <person name="Gostincar C."/>
            <person name="Turk M."/>
            <person name="Zajc J."/>
            <person name="Gunde-Cimerman N."/>
        </authorList>
    </citation>
    <scope>NUCLEOTIDE SEQUENCE [LARGE SCALE GENOMIC DNA]</scope>
    <source>
        <strain evidence="4 5">EXF-6604</strain>
    </source>
</reference>
<dbReference type="InterPro" id="IPR051025">
    <property type="entry name" value="RhoGAP"/>
</dbReference>
<dbReference type="SUPFAM" id="SSF48350">
    <property type="entry name" value="GTPase activation domain, GAP"/>
    <property type="match status" value="1"/>
</dbReference>
<dbReference type="Proteomes" id="UP000306584">
    <property type="component" value="Unassembled WGS sequence"/>
</dbReference>
<feature type="domain" description="Rho-GAP" evidence="3">
    <location>
        <begin position="152"/>
        <end position="361"/>
    </location>
</feature>
<evidence type="ECO:0000259" key="3">
    <source>
        <dbReference type="PROSITE" id="PS50238"/>
    </source>
</evidence>
<dbReference type="PROSITE" id="PS50238">
    <property type="entry name" value="RHOGAP"/>
    <property type="match status" value="1"/>
</dbReference>
<feature type="compositionally biased region" description="Polar residues" evidence="2">
    <location>
        <begin position="444"/>
        <end position="465"/>
    </location>
</feature>
<dbReference type="GO" id="GO:0005938">
    <property type="term" value="C:cell cortex"/>
    <property type="evidence" value="ECO:0007669"/>
    <property type="project" value="TreeGrafter"/>
</dbReference>
<feature type="region of interest" description="Disordered" evidence="2">
    <location>
        <begin position="51"/>
        <end position="74"/>
    </location>
</feature>
<evidence type="ECO:0000313" key="4">
    <source>
        <dbReference type="EMBL" id="THY31594.1"/>
    </source>
</evidence>
<dbReference type="GO" id="GO:0007165">
    <property type="term" value="P:signal transduction"/>
    <property type="evidence" value="ECO:0007669"/>
    <property type="project" value="InterPro"/>
</dbReference>
<feature type="compositionally biased region" description="Polar residues" evidence="2">
    <location>
        <begin position="549"/>
        <end position="559"/>
    </location>
</feature>
<dbReference type="GO" id="GO:0060237">
    <property type="term" value="P:regulation of fungal-type cell wall organization"/>
    <property type="evidence" value="ECO:0007669"/>
    <property type="project" value="TreeGrafter"/>
</dbReference>
<dbReference type="Gene3D" id="1.10.555.10">
    <property type="entry name" value="Rho GTPase activation protein"/>
    <property type="match status" value="1"/>
</dbReference>
<dbReference type="PANTHER" id="PTHR15228">
    <property type="entry name" value="SPERMATHECAL PHYSIOLOGY VARIANT"/>
    <property type="match status" value="1"/>
</dbReference>
<protein>
    <submittedName>
        <fullName evidence="4">RhoGAP-domain-containing protein</fullName>
    </submittedName>
</protein>
<accession>A0A4S9LQQ4</accession>
<dbReference type="Pfam" id="PF00620">
    <property type="entry name" value="RhoGAP"/>
    <property type="match status" value="1"/>
</dbReference>
<feature type="compositionally biased region" description="Polar residues" evidence="2">
    <location>
        <begin position="876"/>
        <end position="892"/>
    </location>
</feature>
<gene>
    <name evidence="4" type="ORF">D6D01_02843</name>
</gene>
<feature type="region of interest" description="Disordered" evidence="2">
    <location>
        <begin position="532"/>
        <end position="955"/>
    </location>
</feature>
<organism evidence="4 5">
    <name type="scientific">Aureobasidium pullulans</name>
    <name type="common">Black yeast</name>
    <name type="synonym">Pullularia pullulans</name>
    <dbReference type="NCBI Taxonomy" id="5580"/>
    <lineage>
        <taxon>Eukaryota</taxon>
        <taxon>Fungi</taxon>
        <taxon>Dikarya</taxon>
        <taxon>Ascomycota</taxon>
        <taxon>Pezizomycotina</taxon>
        <taxon>Dothideomycetes</taxon>
        <taxon>Dothideomycetidae</taxon>
        <taxon>Dothideales</taxon>
        <taxon>Saccotheciaceae</taxon>
        <taxon>Aureobasidium</taxon>
    </lineage>
</organism>
<sequence>MFPLSLLNARLDACAGSNKCQVLVDFVALVALNHPHFPAYLTSANIHRRASMPTGGHPGATLAPPAPTSASSAEAVQSKRDLTSWWKNFKRATPQRVQEEKGTYLHCYCVLPSLRSAISSSSHANPLLCRAAPQGIFGVPLQTSIRYANVAISLFNEQGQSYIYGYVPIVVAKCGVYLKEKATDVEGIFRLSGSEKRIKELRIAFDSPDRYGKGLDWSGYTVHDAANILRRYFNQLPEPIIPLEFYERFRDPLKNHQAQAVGSMDMQAPNIGHFDPVKAIRVYQNLITELPPLNRQLLLYILDLLAVFASKSDLNKMTTPNLAAIFQPGLLSHPQHDMAPPEYRLSQDVLIFLIENQDSFLIGMHGTAADEKTVKEVQSGAPTPKTPGSPLTPARSKTLLGRSSSNASAGADSVRLFGNLRRNVSVSSRASKRSGHLQGHVTPTLGSPANSGGVHRSNTVPSKSGASPHFRREKSSEPPTPSPGSGSSPLPTVLDTTSPAENSISEERTPIASKPAVDFPTLAPASIVAPPTVLQSSHPGVPSGPEIISASSSEATTPLATHGTETMGLLQREHTQNSTAPLNVNSSAGDRRTNPAERSPSGTPSRAIMDFLKPSPGGSDSERRDGRKPNKLQKKRIPGSALSSAHSSAHSLQQDSELPSDYFASPNTPAFDSRTQDYANEYGNDRSAYATAQTSPRYMTPQRTETDATLRPTVSPAHSFHSHTDTTDVTDASDVDHGDQFQSSAERPEKKRRWRFSRPVENREGNEHARTNSNLGNMNSADQSKSTISSSSGGNPRRSFQDSHVMSDPESVLSDSDNKKGPMSWIRSKLNERKEREAERRARSPIKQVLREEHNGSRQSLNAPTGRGKSMELSRQRSPTTQRALPETSTANVHGASPLAALDPQLPGQPDSFTPFAPVAVSGAQTHAAQASGNTPIGSAEGTPKQAHLFDNTQT</sequence>
<feature type="region of interest" description="Disordered" evidence="2">
    <location>
        <begin position="373"/>
        <end position="410"/>
    </location>
</feature>
<dbReference type="InterPro" id="IPR000198">
    <property type="entry name" value="RhoGAP_dom"/>
</dbReference>
<feature type="compositionally biased region" description="Polar residues" evidence="2">
    <location>
        <begin position="690"/>
        <end position="703"/>
    </location>
</feature>
<dbReference type="InterPro" id="IPR008936">
    <property type="entry name" value="Rho_GTPase_activation_prot"/>
</dbReference>
<dbReference type="AlphaFoldDB" id="A0A4S9LQQ4"/>
<feature type="compositionally biased region" description="Basic and acidic residues" evidence="2">
    <location>
        <begin position="829"/>
        <end position="842"/>
    </location>
</feature>
<comment type="caution">
    <text evidence="4">The sequence shown here is derived from an EMBL/GenBank/DDBJ whole genome shotgun (WGS) entry which is preliminary data.</text>
</comment>
<dbReference type="GO" id="GO:0005096">
    <property type="term" value="F:GTPase activator activity"/>
    <property type="evidence" value="ECO:0007669"/>
    <property type="project" value="UniProtKB-KW"/>
</dbReference>
<feature type="compositionally biased region" description="Polar residues" evidence="2">
    <location>
        <begin position="494"/>
        <end position="503"/>
    </location>
</feature>
<feature type="compositionally biased region" description="Basic and acidic residues" evidence="2">
    <location>
        <begin position="758"/>
        <end position="770"/>
    </location>
</feature>
<keyword evidence="1" id="KW-0343">GTPase activation</keyword>
<evidence type="ECO:0000256" key="1">
    <source>
        <dbReference type="ARBA" id="ARBA00022468"/>
    </source>
</evidence>
<feature type="compositionally biased region" description="Low complexity" evidence="2">
    <location>
        <begin position="640"/>
        <end position="652"/>
    </location>
</feature>
<proteinExistence type="predicted"/>
<dbReference type="CDD" id="cd04396">
    <property type="entry name" value="RhoGAP_fSAC7_BAG7"/>
    <property type="match status" value="1"/>
</dbReference>
<dbReference type="EMBL" id="QZBD01000071">
    <property type="protein sequence ID" value="THY31594.1"/>
    <property type="molecule type" value="Genomic_DNA"/>
</dbReference>
<dbReference type="SMART" id="SM00324">
    <property type="entry name" value="RhoGAP"/>
    <property type="match status" value="1"/>
</dbReference>
<feature type="compositionally biased region" description="Polar residues" evidence="2">
    <location>
        <begin position="576"/>
        <end position="588"/>
    </location>
</feature>
<feature type="compositionally biased region" description="Low complexity" evidence="2">
    <location>
        <begin position="53"/>
        <end position="73"/>
    </location>
</feature>
<name>A0A4S9LQQ4_AURPU</name>
<feature type="region of interest" description="Disordered" evidence="2">
    <location>
        <begin position="427"/>
        <end position="516"/>
    </location>
</feature>
<feature type="compositionally biased region" description="Low complexity" evidence="2">
    <location>
        <begin position="780"/>
        <end position="792"/>
    </location>
</feature>
<feature type="compositionally biased region" description="Low complexity" evidence="2">
    <location>
        <begin position="483"/>
        <end position="492"/>
    </location>
</feature>
<dbReference type="PANTHER" id="PTHR15228:SF25">
    <property type="entry name" value="F-BAR DOMAIN-CONTAINING PROTEIN"/>
    <property type="match status" value="1"/>
</dbReference>